<protein>
    <submittedName>
        <fullName evidence="2">Uncharacterized protein</fullName>
    </submittedName>
</protein>
<feature type="non-terminal residue" evidence="2">
    <location>
        <position position="204"/>
    </location>
</feature>
<dbReference type="Proteomes" id="UP000626109">
    <property type="component" value="Unassembled WGS sequence"/>
</dbReference>
<evidence type="ECO:0000313" key="3">
    <source>
        <dbReference type="Proteomes" id="UP000626109"/>
    </source>
</evidence>
<evidence type="ECO:0000313" key="2">
    <source>
        <dbReference type="EMBL" id="CAE8735144.1"/>
    </source>
</evidence>
<dbReference type="InterPro" id="IPR036866">
    <property type="entry name" value="RibonucZ/Hydroxyglut_hydro"/>
</dbReference>
<dbReference type="EMBL" id="CAJNNW010036517">
    <property type="protein sequence ID" value="CAE8735144.1"/>
    <property type="molecule type" value="Genomic_DNA"/>
</dbReference>
<feature type="non-terminal residue" evidence="2">
    <location>
        <position position="1"/>
    </location>
</feature>
<organism evidence="2 3">
    <name type="scientific">Polarella glacialis</name>
    <name type="common">Dinoflagellate</name>
    <dbReference type="NCBI Taxonomy" id="89957"/>
    <lineage>
        <taxon>Eukaryota</taxon>
        <taxon>Sar</taxon>
        <taxon>Alveolata</taxon>
        <taxon>Dinophyceae</taxon>
        <taxon>Suessiales</taxon>
        <taxon>Suessiaceae</taxon>
        <taxon>Polarella</taxon>
    </lineage>
</organism>
<proteinExistence type="predicted"/>
<dbReference type="PANTHER" id="PTHR46018:SF2">
    <property type="entry name" value="ZINC PHOSPHODIESTERASE ELAC PROTEIN 1"/>
    <property type="match status" value="1"/>
</dbReference>
<reference evidence="2" key="1">
    <citation type="submission" date="2021-02" db="EMBL/GenBank/DDBJ databases">
        <authorList>
            <person name="Dougan E. K."/>
            <person name="Rhodes N."/>
            <person name="Thang M."/>
            <person name="Chan C."/>
        </authorList>
    </citation>
    <scope>NUCLEOTIDE SEQUENCE</scope>
</reference>
<dbReference type="Pfam" id="PF23023">
    <property type="entry name" value="Anti-Pycsar_Apyc1"/>
    <property type="match status" value="1"/>
</dbReference>
<evidence type="ECO:0000256" key="1">
    <source>
        <dbReference type="SAM" id="MobiDB-lite"/>
    </source>
</evidence>
<gene>
    <name evidence="2" type="ORF">PGLA2088_LOCUS47678</name>
</gene>
<dbReference type="GO" id="GO:0042781">
    <property type="term" value="F:3'-tRNA processing endoribonuclease activity"/>
    <property type="evidence" value="ECO:0007669"/>
    <property type="project" value="TreeGrafter"/>
</dbReference>
<dbReference type="SUPFAM" id="SSF56281">
    <property type="entry name" value="Metallo-hydrolase/oxidoreductase"/>
    <property type="match status" value="1"/>
</dbReference>
<dbReference type="PANTHER" id="PTHR46018">
    <property type="entry name" value="ZINC PHOSPHODIESTERASE ELAC PROTEIN 1"/>
    <property type="match status" value="1"/>
</dbReference>
<dbReference type="Gene3D" id="3.60.15.10">
    <property type="entry name" value="Ribonuclease Z/Hydroxyacylglutathione hydrolase-like"/>
    <property type="match status" value="1"/>
</dbReference>
<accession>A0A813LPQ8</accession>
<sequence>RWPIPVEARIGTDAAARLGAVGAAVGVAARRKLQRLEGSMARIERVLFLGTGSAVPVPGQRNMSSLAVILNTGAAILVDCGEGTQHHMRVSTLLRSGRIEVVLLTHLHGDHCYGIFGLLHTAAMEGRKEPVLLVGPQGLREMVETVFRVSGGWFPEESFKIDFLEIPNTGTEDGEDLVGPNGSGPQKTGFDPERCRRSKPVQLG</sequence>
<comment type="caution">
    <text evidence="2">The sequence shown here is derived from an EMBL/GenBank/DDBJ whole genome shotgun (WGS) entry which is preliminary data.</text>
</comment>
<name>A0A813LPQ8_POLGL</name>
<feature type="region of interest" description="Disordered" evidence="1">
    <location>
        <begin position="170"/>
        <end position="204"/>
    </location>
</feature>
<dbReference type="AlphaFoldDB" id="A0A813LPQ8"/>